<evidence type="ECO:0000313" key="1">
    <source>
        <dbReference type="EMBL" id="CUH93688.1"/>
    </source>
</evidence>
<reference evidence="2" key="1">
    <citation type="submission" date="2015-09" db="EMBL/GenBank/DDBJ databases">
        <authorList>
            <person name="Wibberg D."/>
        </authorList>
    </citation>
    <scope>NUCLEOTIDE SEQUENCE [LARGE SCALE GENOMIC DNA]</scope>
    <source>
        <strain evidence="2">SD1D</strain>
    </source>
</reference>
<dbReference type="KEGG" id="hsd:SD1D_2173"/>
<gene>
    <name evidence="1" type="ORF">SD1D_2173</name>
</gene>
<protein>
    <submittedName>
        <fullName evidence="1">Uncharacterized protein</fullName>
    </submittedName>
</protein>
<organism evidence="1 2">
    <name type="scientific">Herbinix luporum</name>
    <dbReference type="NCBI Taxonomy" id="1679721"/>
    <lineage>
        <taxon>Bacteria</taxon>
        <taxon>Bacillati</taxon>
        <taxon>Bacillota</taxon>
        <taxon>Clostridia</taxon>
        <taxon>Lachnospirales</taxon>
        <taxon>Lachnospiraceae</taxon>
        <taxon>Herbinix</taxon>
    </lineage>
</organism>
<evidence type="ECO:0000313" key="2">
    <source>
        <dbReference type="Proteomes" id="UP000196053"/>
    </source>
</evidence>
<accession>A0A0K8J8V6</accession>
<dbReference type="Proteomes" id="UP000196053">
    <property type="component" value="Chromosome I"/>
</dbReference>
<sequence length="81" mass="9584">MKRAVVNNSGDMDIYCNSCGRKLKVENGILMEDAFEANKEWGYFSDWDTQIHRFNLCEECYKEITSRFQIPVEVRQKLEVL</sequence>
<dbReference type="RefSeq" id="WP_058258919.1">
    <property type="nucleotide sequence ID" value="NZ_DUPS01000025.1"/>
</dbReference>
<dbReference type="EMBL" id="LN879430">
    <property type="protein sequence ID" value="CUH93688.1"/>
    <property type="molecule type" value="Genomic_DNA"/>
</dbReference>
<name>A0A0K8J8V6_9FIRM</name>
<dbReference type="OrthoDB" id="9797806at2"/>
<keyword evidence="2" id="KW-1185">Reference proteome</keyword>
<proteinExistence type="predicted"/>
<dbReference type="AlphaFoldDB" id="A0A0K8J8V6"/>